<dbReference type="InterPro" id="IPR045242">
    <property type="entry name" value="Syntaxin"/>
</dbReference>
<sequence length="213" mass="23985">MSFRDISRRSGSSRGSSKSTPSKRQLSDDKIASVAVGRTQKQGSLNNSLHSSTGTFSIQDVPSYQPTNSDTIADDQHLKLSQKREQDYAIQLMREREQELQDINHKMHVVNEIYKDLGEVVDQQQEQIDTIENQFARTADNTRRGLEQLEKANAKGNNKNNKKQDGEEGDAEEVECQFFILKYIQNKMNSIGKMMSVCGGSATTSYSLGENDR</sequence>
<feature type="compositionally biased region" description="Low complexity" evidence="1">
    <location>
        <begin position="9"/>
        <end position="24"/>
    </location>
</feature>
<name>A0ABD3NRJ4_9STRA</name>
<dbReference type="AlphaFoldDB" id="A0ABD3NRJ4"/>
<accession>A0ABD3NRJ4</accession>
<feature type="region of interest" description="Disordered" evidence="1">
    <location>
        <begin position="150"/>
        <end position="169"/>
    </location>
</feature>
<proteinExistence type="predicted"/>
<dbReference type="SMART" id="SM00397">
    <property type="entry name" value="t_SNARE"/>
    <property type="match status" value="1"/>
</dbReference>
<evidence type="ECO:0000256" key="1">
    <source>
        <dbReference type="SAM" id="MobiDB-lite"/>
    </source>
</evidence>
<dbReference type="Proteomes" id="UP001530400">
    <property type="component" value="Unassembled WGS sequence"/>
</dbReference>
<dbReference type="PROSITE" id="PS50192">
    <property type="entry name" value="T_SNARE"/>
    <property type="match status" value="1"/>
</dbReference>
<protein>
    <recommendedName>
        <fullName evidence="2">t-SNARE coiled-coil homology domain-containing protein</fullName>
    </recommendedName>
</protein>
<gene>
    <name evidence="3" type="ORF">ACHAWO_001764</name>
</gene>
<feature type="region of interest" description="Disordered" evidence="1">
    <location>
        <begin position="1"/>
        <end position="75"/>
    </location>
</feature>
<dbReference type="InterPro" id="IPR000727">
    <property type="entry name" value="T_SNARE_dom"/>
</dbReference>
<dbReference type="CDD" id="cd15840">
    <property type="entry name" value="SNARE_Qa"/>
    <property type="match status" value="1"/>
</dbReference>
<dbReference type="EMBL" id="JALLPJ020001006">
    <property type="protein sequence ID" value="KAL3778098.1"/>
    <property type="molecule type" value="Genomic_DNA"/>
</dbReference>
<dbReference type="PANTHER" id="PTHR19957:SF38">
    <property type="entry name" value="LD27581P"/>
    <property type="match status" value="1"/>
</dbReference>
<evidence type="ECO:0000313" key="4">
    <source>
        <dbReference type="Proteomes" id="UP001530400"/>
    </source>
</evidence>
<feature type="domain" description="T-SNARE coiled-coil homology" evidence="2">
    <location>
        <begin position="90"/>
        <end position="152"/>
    </location>
</feature>
<comment type="caution">
    <text evidence="3">The sequence shown here is derived from an EMBL/GenBank/DDBJ whole genome shotgun (WGS) entry which is preliminary data.</text>
</comment>
<keyword evidence="4" id="KW-1185">Reference proteome</keyword>
<evidence type="ECO:0000259" key="2">
    <source>
        <dbReference type="PROSITE" id="PS50192"/>
    </source>
</evidence>
<reference evidence="3 4" key="1">
    <citation type="submission" date="2024-10" db="EMBL/GenBank/DDBJ databases">
        <title>Updated reference genomes for cyclostephanoid diatoms.</title>
        <authorList>
            <person name="Roberts W.R."/>
            <person name="Alverson A.J."/>
        </authorList>
    </citation>
    <scope>NUCLEOTIDE SEQUENCE [LARGE SCALE GENOMIC DNA]</scope>
    <source>
        <strain evidence="3 4">AJA010-31</strain>
    </source>
</reference>
<evidence type="ECO:0000313" key="3">
    <source>
        <dbReference type="EMBL" id="KAL3778098.1"/>
    </source>
</evidence>
<organism evidence="3 4">
    <name type="scientific">Cyclotella atomus</name>
    <dbReference type="NCBI Taxonomy" id="382360"/>
    <lineage>
        <taxon>Eukaryota</taxon>
        <taxon>Sar</taxon>
        <taxon>Stramenopiles</taxon>
        <taxon>Ochrophyta</taxon>
        <taxon>Bacillariophyta</taxon>
        <taxon>Coscinodiscophyceae</taxon>
        <taxon>Thalassiosirophycidae</taxon>
        <taxon>Stephanodiscales</taxon>
        <taxon>Stephanodiscaceae</taxon>
        <taxon>Cyclotella</taxon>
    </lineage>
</organism>
<dbReference type="Gene3D" id="1.20.5.110">
    <property type="match status" value="1"/>
</dbReference>
<dbReference type="PANTHER" id="PTHR19957">
    <property type="entry name" value="SYNTAXIN"/>
    <property type="match status" value="1"/>
</dbReference>
<dbReference type="SUPFAM" id="SSF58038">
    <property type="entry name" value="SNARE fusion complex"/>
    <property type="match status" value="1"/>
</dbReference>
<feature type="compositionally biased region" description="Polar residues" evidence="1">
    <location>
        <begin position="39"/>
        <end position="71"/>
    </location>
</feature>